<dbReference type="OrthoDB" id="3235960at2759"/>
<keyword evidence="4" id="KW-1185">Reference proteome</keyword>
<evidence type="ECO:0000256" key="1">
    <source>
        <dbReference type="SAM" id="Phobius"/>
    </source>
</evidence>
<evidence type="ECO:0000259" key="2">
    <source>
        <dbReference type="Pfam" id="PF20153"/>
    </source>
</evidence>
<protein>
    <recommendedName>
        <fullName evidence="2">DUF6535 domain-containing protein</fullName>
    </recommendedName>
</protein>
<keyword evidence="1" id="KW-1133">Transmembrane helix</keyword>
<organism evidence="3 4">
    <name type="scientific">Tetrapyrgos nigripes</name>
    <dbReference type="NCBI Taxonomy" id="182062"/>
    <lineage>
        <taxon>Eukaryota</taxon>
        <taxon>Fungi</taxon>
        <taxon>Dikarya</taxon>
        <taxon>Basidiomycota</taxon>
        <taxon>Agaricomycotina</taxon>
        <taxon>Agaricomycetes</taxon>
        <taxon>Agaricomycetidae</taxon>
        <taxon>Agaricales</taxon>
        <taxon>Marasmiineae</taxon>
        <taxon>Marasmiaceae</taxon>
        <taxon>Tetrapyrgos</taxon>
    </lineage>
</organism>
<keyword evidence="1" id="KW-0812">Transmembrane</keyword>
<feature type="transmembrane region" description="Helical" evidence="1">
    <location>
        <begin position="115"/>
        <end position="134"/>
    </location>
</feature>
<dbReference type="EMBL" id="JAACJM010000014">
    <property type="protein sequence ID" value="KAF5368811.1"/>
    <property type="molecule type" value="Genomic_DNA"/>
</dbReference>
<dbReference type="InterPro" id="IPR045338">
    <property type="entry name" value="DUF6535"/>
</dbReference>
<proteinExistence type="predicted"/>
<sequence>MVITGKFKPTSDDDACFKLWNIYISQGQEYDKGLIESWKSDMDGMILFSALYSASLTAFLIESYKRLQADPEDTTVAILTQISQQLVLMSNGTSLGTFQQPPSFQPATSSLVCNIFWFLSLALALTCSLLATFVQQWTRDFMHKTTMRPSPVVQARVLAFSYFGLRRFGMHTFVDVIPILLHISLFLFFAGLVGFLLPVNLPLTYLMACVLAIFVVVYFSLSLLPLLFLDAPYRTPFSDFLWRLGNRLHGLLLRRHKLVGERSLTQAIIEKALQNPAERDRQCMEYTMRSLNHDSELIPMFQAVGDAVLSPQGGVRLDNFNLVAPLLHSTNPDLNIISRIVNFISISGTSADPTRQIFDLTTSLCALWSLAHLLIRHTSQISADPYSTPRFWFHRSVVHVLLISSTSAPRSHVISTVALVRTSRMQSLKHFIDIIHHVLCNHTITAHQRLHCAIGYYRCLSVEDIDWESQTFRDSFIELGRSLEEGCTPLISDSRSEELLEEAQDGVEKLCDPARWKAAVLSILNQYLCSARHAEVLPIGMDVTYWLITTSLPYLNPLSPLAYVEADEAVASYVLNGAFEENNTTPEIFFYFVQVFFSTSQASRSPFSAECRGFIQHYLHNCEEPEIAYLLDRDYSRHFEECVLHDLRADQAYWPGMCISVIDDMYYGLGLRRGISPRLRTFANQIFDLIPTLSTKFTQCRWWNLTNAQTEWVLCKDIIDGLGSIPQNLLSVDDTGMFYGSLIGNPTIMENIRALGQRLLVDCSALERPPPDTDEEYTQWRKELVACVMSMNLMIISKFIGMTTLYTSQDPLLGDWDNMRGARLIDYEGRIDRKVQIQFADNVAKLVSLAPWNADKESPTASLFHKHLWVVSRTWVWIDDLECARILVEAIQRHRNYKNFKGWCGTRRFVMISA</sequence>
<feature type="domain" description="DUF6535" evidence="2">
    <location>
        <begin position="20"/>
        <end position="197"/>
    </location>
</feature>
<dbReference type="AlphaFoldDB" id="A0A8H5LTH3"/>
<comment type="caution">
    <text evidence="3">The sequence shown here is derived from an EMBL/GenBank/DDBJ whole genome shotgun (WGS) entry which is preliminary data.</text>
</comment>
<name>A0A8H5LTH3_9AGAR</name>
<feature type="transmembrane region" description="Helical" evidence="1">
    <location>
        <begin position="176"/>
        <end position="197"/>
    </location>
</feature>
<dbReference type="Proteomes" id="UP000559256">
    <property type="component" value="Unassembled WGS sequence"/>
</dbReference>
<evidence type="ECO:0000313" key="4">
    <source>
        <dbReference type="Proteomes" id="UP000559256"/>
    </source>
</evidence>
<keyword evidence="1" id="KW-0472">Membrane</keyword>
<dbReference type="Pfam" id="PF20153">
    <property type="entry name" value="DUF6535"/>
    <property type="match status" value="1"/>
</dbReference>
<feature type="transmembrane region" description="Helical" evidence="1">
    <location>
        <begin position="203"/>
        <end position="229"/>
    </location>
</feature>
<accession>A0A8H5LTH3</accession>
<evidence type="ECO:0000313" key="3">
    <source>
        <dbReference type="EMBL" id="KAF5368811.1"/>
    </source>
</evidence>
<reference evidence="3 4" key="1">
    <citation type="journal article" date="2020" name="ISME J.">
        <title>Uncovering the hidden diversity of litter-decomposition mechanisms in mushroom-forming fungi.</title>
        <authorList>
            <person name="Floudas D."/>
            <person name="Bentzer J."/>
            <person name="Ahren D."/>
            <person name="Johansson T."/>
            <person name="Persson P."/>
            <person name="Tunlid A."/>
        </authorList>
    </citation>
    <scope>NUCLEOTIDE SEQUENCE [LARGE SCALE GENOMIC DNA]</scope>
    <source>
        <strain evidence="3 4">CBS 291.85</strain>
    </source>
</reference>
<gene>
    <name evidence="3" type="ORF">D9758_003018</name>
</gene>